<proteinExistence type="predicted"/>
<dbReference type="Proteomes" id="UP000276133">
    <property type="component" value="Unassembled WGS sequence"/>
</dbReference>
<keyword evidence="2" id="KW-1185">Reference proteome</keyword>
<evidence type="ECO:0000313" key="2">
    <source>
        <dbReference type="Proteomes" id="UP000276133"/>
    </source>
</evidence>
<evidence type="ECO:0000313" key="1">
    <source>
        <dbReference type="EMBL" id="RNA30248.1"/>
    </source>
</evidence>
<name>A0A3M7S3S0_BRAPC</name>
<organism evidence="1 2">
    <name type="scientific">Brachionus plicatilis</name>
    <name type="common">Marine rotifer</name>
    <name type="synonym">Brachionus muelleri</name>
    <dbReference type="NCBI Taxonomy" id="10195"/>
    <lineage>
        <taxon>Eukaryota</taxon>
        <taxon>Metazoa</taxon>
        <taxon>Spiralia</taxon>
        <taxon>Gnathifera</taxon>
        <taxon>Rotifera</taxon>
        <taxon>Eurotatoria</taxon>
        <taxon>Monogononta</taxon>
        <taxon>Pseudotrocha</taxon>
        <taxon>Ploima</taxon>
        <taxon>Brachionidae</taxon>
        <taxon>Brachionus</taxon>
    </lineage>
</organism>
<dbReference type="AlphaFoldDB" id="A0A3M7S3S0"/>
<reference evidence="1 2" key="1">
    <citation type="journal article" date="2018" name="Sci. Rep.">
        <title>Genomic signatures of local adaptation to the degree of environmental predictability in rotifers.</title>
        <authorList>
            <person name="Franch-Gras L."/>
            <person name="Hahn C."/>
            <person name="Garcia-Roger E.M."/>
            <person name="Carmona M.J."/>
            <person name="Serra M."/>
            <person name="Gomez A."/>
        </authorList>
    </citation>
    <scope>NUCLEOTIDE SEQUENCE [LARGE SCALE GENOMIC DNA]</scope>
    <source>
        <strain evidence="1">HYR1</strain>
    </source>
</reference>
<gene>
    <name evidence="1" type="ORF">BpHYR1_014749</name>
</gene>
<comment type="caution">
    <text evidence="1">The sequence shown here is derived from an EMBL/GenBank/DDBJ whole genome shotgun (WGS) entry which is preliminary data.</text>
</comment>
<sequence length="87" mass="9863">MTGFEPVRLNVPILKGEKSHVFDFAKINSTKIFTCVLLAKELTIRVIGLYTQTFFKSITAHLAALMPAVIRFRANSVYQESEQMNKV</sequence>
<accession>A0A3M7S3S0</accession>
<dbReference type="EMBL" id="REGN01002108">
    <property type="protein sequence ID" value="RNA30248.1"/>
    <property type="molecule type" value="Genomic_DNA"/>
</dbReference>
<protein>
    <submittedName>
        <fullName evidence="1">Uncharacterized protein</fullName>
    </submittedName>
</protein>